<gene>
    <name evidence="3 5" type="ORF">BDZ99DRAFT_481375</name>
</gene>
<protein>
    <submittedName>
        <fullName evidence="3 5">Uncharacterized protein</fullName>
    </submittedName>
</protein>
<sequence>MATRGGKKGKGKKAAAEPAPREIPQAVKDFRELVAQYVARYSDSRAALQACKEETPAELRETWNEVVDLDKELEGLEEDVEKMEDLREDLLRWVEGKAEEDYMVPKEDGTPNLRVVKASPYEEHAETVVSFAVSFSGRRYAEHVLADAAEEEKRGMRPVFSENGALARPLWQYRAGEHPRDAKWLHRPRASTNRR</sequence>
<dbReference type="OrthoDB" id="10421423at2759"/>
<feature type="compositionally biased region" description="Basic residues" evidence="2">
    <location>
        <begin position="1"/>
        <end position="13"/>
    </location>
</feature>
<dbReference type="RefSeq" id="XP_033571172.1">
    <property type="nucleotide sequence ID" value="XM_033722402.1"/>
</dbReference>
<proteinExistence type="predicted"/>
<evidence type="ECO:0000256" key="2">
    <source>
        <dbReference type="SAM" id="MobiDB-lite"/>
    </source>
</evidence>
<evidence type="ECO:0000313" key="3">
    <source>
        <dbReference type="EMBL" id="KAF2804208.1"/>
    </source>
</evidence>
<evidence type="ECO:0000313" key="5">
    <source>
        <dbReference type="RefSeq" id="XP_033571172.1"/>
    </source>
</evidence>
<dbReference type="AlphaFoldDB" id="A0A6A6Y6Q5"/>
<reference evidence="5" key="3">
    <citation type="submission" date="2025-04" db="UniProtKB">
        <authorList>
            <consortium name="RefSeq"/>
        </authorList>
    </citation>
    <scope>IDENTIFICATION</scope>
    <source>
        <strain evidence="5">CBS 304.34</strain>
    </source>
</reference>
<name>A0A6A6Y6Q5_9PEZI</name>
<reference evidence="5" key="2">
    <citation type="submission" date="2020-04" db="EMBL/GenBank/DDBJ databases">
        <authorList>
            <consortium name="NCBI Genome Project"/>
        </authorList>
    </citation>
    <scope>NUCLEOTIDE SEQUENCE</scope>
    <source>
        <strain evidence="5">CBS 304.34</strain>
    </source>
</reference>
<dbReference type="EMBL" id="MU003714">
    <property type="protein sequence ID" value="KAF2804208.1"/>
    <property type="molecule type" value="Genomic_DNA"/>
</dbReference>
<evidence type="ECO:0000256" key="1">
    <source>
        <dbReference type="SAM" id="Coils"/>
    </source>
</evidence>
<keyword evidence="1" id="KW-0175">Coiled coil</keyword>
<keyword evidence="4" id="KW-1185">Reference proteome</keyword>
<dbReference type="GeneID" id="54463295"/>
<dbReference type="Proteomes" id="UP000504636">
    <property type="component" value="Unplaced"/>
</dbReference>
<organism evidence="3">
    <name type="scientific">Mytilinidion resinicola</name>
    <dbReference type="NCBI Taxonomy" id="574789"/>
    <lineage>
        <taxon>Eukaryota</taxon>
        <taxon>Fungi</taxon>
        <taxon>Dikarya</taxon>
        <taxon>Ascomycota</taxon>
        <taxon>Pezizomycotina</taxon>
        <taxon>Dothideomycetes</taxon>
        <taxon>Pleosporomycetidae</taxon>
        <taxon>Mytilinidiales</taxon>
        <taxon>Mytilinidiaceae</taxon>
        <taxon>Mytilinidion</taxon>
    </lineage>
</organism>
<feature type="coiled-coil region" evidence="1">
    <location>
        <begin position="59"/>
        <end position="93"/>
    </location>
</feature>
<accession>A0A6A6Y6Q5</accession>
<feature type="region of interest" description="Disordered" evidence="2">
    <location>
        <begin position="1"/>
        <end position="24"/>
    </location>
</feature>
<evidence type="ECO:0000313" key="4">
    <source>
        <dbReference type="Proteomes" id="UP000504636"/>
    </source>
</evidence>
<reference evidence="3 5" key="1">
    <citation type="journal article" date="2020" name="Stud. Mycol.">
        <title>101 Dothideomycetes genomes: a test case for predicting lifestyles and emergence of pathogens.</title>
        <authorList>
            <person name="Haridas S."/>
            <person name="Albert R."/>
            <person name="Binder M."/>
            <person name="Bloem J."/>
            <person name="Labutti K."/>
            <person name="Salamov A."/>
            <person name="Andreopoulos B."/>
            <person name="Baker S."/>
            <person name="Barry K."/>
            <person name="Bills G."/>
            <person name="Bluhm B."/>
            <person name="Cannon C."/>
            <person name="Castanera R."/>
            <person name="Culley D."/>
            <person name="Daum C."/>
            <person name="Ezra D."/>
            <person name="Gonzalez J."/>
            <person name="Henrissat B."/>
            <person name="Kuo A."/>
            <person name="Liang C."/>
            <person name="Lipzen A."/>
            <person name="Lutzoni F."/>
            <person name="Magnuson J."/>
            <person name="Mondo S."/>
            <person name="Nolan M."/>
            <person name="Ohm R."/>
            <person name="Pangilinan J."/>
            <person name="Park H.-J."/>
            <person name="Ramirez L."/>
            <person name="Alfaro M."/>
            <person name="Sun H."/>
            <person name="Tritt A."/>
            <person name="Yoshinaga Y."/>
            <person name="Zwiers L.-H."/>
            <person name="Turgeon B."/>
            <person name="Goodwin S."/>
            <person name="Spatafora J."/>
            <person name="Crous P."/>
            <person name="Grigoriev I."/>
        </authorList>
    </citation>
    <scope>NUCLEOTIDE SEQUENCE</scope>
    <source>
        <strain evidence="3 5">CBS 304.34</strain>
    </source>
</reference>